<reference evidence="1 2" key="1">
    <citation type="submission" date="2021-08" db="EMBL/GenBank/DDBJ databases">
        <title>Complete genome sequence of the strain Aneurinibacillus thermoaerophilus CCM 8960.</title>
        <authorList>
            <person name="Musilova J."/>
            <person name="Kourilova X."/>
            <person name="Pernicova I."/>
            <person name="Bezdicek M."/>
            <person name="Lengerova M."/>
            <person name="Obruca S."/>
            <person name="Sedlar K."/>
        </authorList>
    </citation>
    <scope>NUCLEOTIDE SEQUENCE [LARGE SCALE GENOMIC DNA]</scope>
    <source>
        <strain evidence="1 2">CCM 8960</strain>
    </source>
</reference>
<proteinExistence type="predicted"/>
<gene>
    <name evidence="1" type="ORF">K3F53_11070</name>
</gene>
<sequence>MDFFVYQVYEEVNVENREALLYNYLQDTGFYVAEHGLRYVINSDIELDRGVIAGTFSQEYVPNIYEVEEDRSIVPREDVEPYDRTFFAFDFSTRAFLIQNKKYPPENLKPGRTLDRLNDIFNSAFNELFNSNCTFVPVLLPEGNESFLRLFDTHRVIEVKVKEINNGRLLGEEVILSADIAESEAMKTVWNNDISLTDFIHLRTSLEGSLNDSLICKAAINSPGAVIDTMRYFDPEEDGFVTKKRSKLDQFSVPSIDRNTESITAFNEITNTVAMNRRILRNMRQIRT</sequence>
<keyword evidence="2" id="KW-1185">Reference proteome</keyword>
<organism evidence="1 2">
    <name type="scientific">Aneurinibacillus thermoaerophilus</name>
    <dbReference type="NCBI Taxonomy" id="143495"/>
    <lineage>
        <taxon>Bacteria</taxon>
        <taxon>Bacillati</taxon>
        <taxon>Bacillota</taxon>
        <taxon>Bacilli</taxon>
        <taxon>Bacillales</taxon>
        <taxon>Paenibacillaceae</taxon>
        <taxon>Aneurinibacillus group</taxon>
        <taxon>Aneurinibacillus</taxon>
    </lineage>
</organism>
<name>A0ABX8Y7H7_ANETH</name>
<protein>
    <recommendedName>
        <fullName evidence="3">DUF4868 domain-containing protein</fullName>
    </recommendedName>
</protein>
<evidence type="ECO:0008006" key="3">
    <source>
        <dbReference type="Google" id="ProtNLM"/>
    </source>
</evidence>
<evidence type="ECO:0000313" key="1">
    <source>
        <dbReference type="EMBL" id="QYY41481.1"/>
    </source>
</evidence>
<evidence type="ECO:0000313" key="2">
    <source>
        <dbReference type="Proteomes" id="UP000826616"/>
    </source>
</evidence>
<dbReference type="Proteomes" id="UP000826616">
    <property type="component" value="Chromosome"/>
</dbReference>
<dbReference type="GeneID" id="97141912"/>
<accession>A0ABX8Y7H7</accession>
<dbReference type="EMBL" id="CP080764">
    <property type="protein sequence ID" value="QYY41481.1"/>
    <property type="molecule type" value="Genomic_DNA"/>
</dbReference>
<dbReference type="RefSeq" id="WP_057898495.1">
    <property type="nucleotide sequence ID" value="NZ_CP080764.1"/>
</dbReference>